<evidence type="ECO:0000313" key="1">
    <source>
        <dbReference type="EMBL" id="QKS85312.1"/>
    </source>
</evidence>
<dbReference type="Proteomes" id="UP000509545">
    <property type="component" value="Chromosome"/>
</dbReference>
<keyword evidence="2" id="KW-1185">Reference proteome</keyword>
<reference evidence="1 2" key="1">
    <citation type="submission" date="2020-02" db="EMBL/GenBank/DDBJ databases">
        <authorList>
            <person name="Liang J."/>
        </authorList>
    </citation>
    <scope>NUCLEOTIDE SEQUENCE [LARGE SCALE GENOMIC DNA]</scope>
    <source>
        <strain evidence="1 2">L22-9</strain>
    </source>
</reference>
<protein>
    <submittedName>
        <fullName evidence="1">Uncharacterized protein</fullName>
    </submittedName>
</protein>
<evidence type="ECO:0000313" key="2">
    <source>
        <dbReference type="Proteomes" id="UP000509545"/>
    </source>
</evidence>
<name>A0A6N1CLK6_9PSED</name>
<sequence>MRIALPNTKRQIIDGHLSEFFHPSLFSHFFDSWRGALPCLNYRETEAMTGSAKRS</sequence>
<organism evidence="1 2">
    <name type="scientific">Pseudomonas bijieensis</name>
    <dbReference type="NCBI Taxonomy" id="2681983"/>
    <lineage>
        <taxon>Bacteria</taxon>
        <taxon>Pseudomonadati</taxon>
        <taxon>Pseudomonadota</taxon>
        <taxon>Gammaproteobacteria</taxon>
        <taxon>Pseudomonadales</taxon>
        <taxon>Pseudomonadaceae</taxon>
        <taxon>Pseudomonas</taxon>
    </lineage>
</organism>
<accession>A0A6N1CLK6</accession>
<dbReference type="RefSeq" id="WP_163857443.1">
    <property type="nucleotide sequence ID" value="NZ_CP048810.1"/>
</dbReference>
<gene>
    <name evidence="1" type="ORF">GN234_26720</name>
</gene>
<dbReference type="AlphaFoldDB" id="A0A6N1CLK6"/>
<proteinExistence type="predicted"/>
<dbReference type="EMBL" id="CP048810">
    <property type="protein sequence ID" value="QKS85312.1"/>
    <property type="molecule type" value="Genomic_DNA"/>
</dbReference>
<dbReference type="KEGG" id="pbz:GN234_26720"/>